<comment type="similarity">
    <text evidence="1">Belongs to the glycosyl hydrolase 2 family.</text>
</comment>
<dbReference type="Pfam" id="PF02836">
    <property type="entry name" value="Glyco_hydro_2_C"/>
    <property type="match status" value="1"/>
</dbReference>
<sequence length="699" mass="76281">MRRSRWLSVALAAVLGVSGFAFAPGVSATPAGAREQVGLDAGWRFAREDVPGAQAPGFPDASWTGVAVPHTWNNLDGQDGGGDYYRGTGWYRKHFTPPPSLAGKQLWLQFDGVNTVADVWVNGVHLGRHRGGYATFRFDATSALRTGRDNVIAVRVDNSSQPDVAPLSADYTFFGGIYRDVSLVGVDRLGIRMDDFGGPGVYLAQRSVTAEAATIDVTTKARNSGTAARQVRVRTVVTDASGKVAATVLSPPREVAAGADADVTQRVEIPKPHRWQGKADPYLYRATAEVVDARTGRVTDSVSQPLGLRTSTVDPNAGFSLNGQHLALHGVNAHQDRLDEGWAVANRQRDQDFDLMDEMGVNALRTAHYQQSQHVYDLADQRGYVVWAEIPLVNGVTDSDAFRANAARQMSELIRQNYNHPSIAFWGIGNEQAKSDAVTNDLLQALAAQVKAEDPTRLSTYANNRGGQDSVSDHADLSAYNKYFGWYDLSAPGPGPWTDQLHAADPGRRIAISEYGAGGSVNQHVENSTVKPPVIPSRTHPEEYETLVHENSWKQIETRPYLWGTFVWNMFDFASDGRAEGDTLGRNDKGLVTYDRQVRKDAFYWYKANWTTTPFVYLTSRRWTDRTAAATTVKAYGNGVDTVSLTINGVAVGSPKPSADHIYTWPVTLVPGANVVKVTGVRGGHAYTDTVTWTLAQPE</sequence>
<evidence type="ECO:0000256" key="4">
    <source>
        <dbReference type="SAM" id="SignalP"/>
    </source>
</evidence>
<keyword evidence="2" id="KW-0378">Hydrolase</keyword>
<dbReference type="STRING" id="394193.SAMN04489732_101234"/>
<dbReference type="InterPro" id="IPR006104">
    <property type="entry name" value="Glyco_hydro_2_N"/>
</dbReference>
<dbReference type="RefSeq" id="WP_218156649.1">
    <property type="nucleotide sequence ID" value="NZ_FOEF01000001.1"/>
</dbReference>
<keyword evidence="9" id="KW-1185">Reference proteome</keyword>
<feature type="domain" description="Glycoside hydrolase family 2 catalytic" evidence="6">
    <location>
        <begin position="319"/>
        <end position="604"/>
    </location>
</feature>
<evidence type="ECO:0000256" key="3">
    <source>
        <dbReference type="ARBA" id="ARBA00023295"/>
    </source>
</evidence>
<dbReference type="Pfam" id="PF02837">
    <property type="entry name" value="Glyco_hydro_2_N"/>
    <property type="match status" value="1"/>
</dbReference>
<dbReference type="GO" id="GO:0005975">
    <property type="term" value="P:carbohydrate metabolic process"/>
    <property type="evidence" value="ECO:0007669"/>
    <property type="project" value="InterPro"/>
</dbReference>
<dbReference type="InterPro" id="IPR006103">
    <property type="entry name" value="Glyco_hydro_2_cat"/>
</dbReference>
<feature type="chain" id="PRO_5038937538" evidence="4">
    <location>
        <begin position="24"/>
        <end position="699"/>
    </location>
</feature>
<dbReference type="SUPFAM" id="SSF51445">
    <property type="entry name" value="(Trans)glycosidases"/>
    <property type="match status" value="1"/>
</dbReference>
<dbReference type="InterPro" id="IPR013783">
    <property type="entry name" value="Ig-like_fold"/>
</dbReference>
<name>A0A1H8Q812_9PSEU</name>
<dbReference type="Gene3D" id="3.20.20.80">
    <property type="entry name" value="Glycosidases"/>
    <property type="match status" value="1"/>
</dbReference>
<dbReference type="SUPFAM" id="SSF49785">
    <property type="entry name" value="Galactose-binding domain-like"/>
    <property type="match status" value="1"/>
</dbReference>
<dbReference type="InterPro" id="IPR051913">
    <property type="entry name" value="GH2_Domain-Containing"/>
</dbReference>
<dbReference type="InterPro" id="IPR036156">
    <property type="entry name" value="Beta-gal/glucu_dom_sf"/>
</dbReference>
<dbReference type="AlphaFoldDB" id="A0A1H8Q812"/>
<proteinExistence type="inferred from homology"/>
<feature type="signal peptide" evidence="4">
    <location>
        <begin position="1"/>
        <end position="23"/>
    </location>
</feature>
<dbReference type="PRINTS" id="PR00132">
    <property type="entry name" value="GLHYDRLASE2"/>
</dbReference>
<accession>A0A1H8Q812</accession>
<evidence type="ECO:0000256" key="2">
    <source>
        <dbReference type="ARBA" id="ARBA00022801"/>
    </source>
</evidence>
<dbReference type="EMBL" id="FOEF01000001">
    <property type="protein sequence ID" value="SEO50037.1"/>
    <property type="molecule type" value="Genomic_DNA"/>
</dbReference>
<dbReference type="Proteomes" id="UP000198582">
    <property type="component" value="Unassembled WGS sequence"/>
</dbReference>
<evidence type="ECO:0000256" key="1">
    <source>
        <dbReference type="ARBA" id="ARBA00007401"/>
    </source>
</evidence>
<keyword evidence="4" id="KW-0732">Signal</keyword>
<dbReference type="InterPro" id="IPR006101">
    <property type="entry name" value="Glyco_hydro_2"/>
</dbReference>
<feature type="domain" description="Glycoside hydrolase family 2 immunoglobulin-like beta-sandwich" evidence="5">
    <location>
        <begin position="211"/>
        <end position="309"/>
    </location>
</feature>
<dbReference type="GO" id="GO:0004553">
    <property type="term" value="F:hydrolase activity, hydrolyzing O-glycosyl compounds"/>
    <property type="evidence" value="ECO:0007669"/>
    <property type="project" value="InterPro"/>
</dbReference>
<gene>
    <name evidence="8" type="ORF">SAMN04489732_101234</name>
</gene>
<dbReference type="InterPro" id="IPR017853">
    <property type="entry name" value="GH"/>
</dbReference>
<keyword evidence="3" id="KW-0326">Glycosidase</keyword>
<feature type="domain" description="Glycosyl hydrolases family 2 sugar binding" evidence="7">
    <location>
        <begin position="85"/>
        <end position="184"/>
    </location>
</feature>
<reference evidence="9" key="1">
    <citation type="submission" date="2016-10" db="EMBL/GenBank/DDBJ databases">
        <authorList>
            <person name="Varghese N."/>
            <person name="Submissions S."/>
        </authorList>
    </citation>
    <scope>NUCLEOTIDE SEQUENCE [LARGE SCALE GENOMIC DNA]</scope>
    <source>
        <strain evidence="9">DSM 44993</strain>
    </source>
</reference>
<evidence type="ECO:0000259" key="7">
    <source>
        <dbReference type="Pfam" id="PF02837"/>
    </source>
</evidence>
<evidence type="ECO:0000259" key="5">
    <source>
        <dbReference type="Pfam" id="PF00703"/>
    </source>
</evidence>
<dbReference type="Pfam" id="PF00703">
    <property type="entry name" value="Glyco_hydro_2"/>
    <property type="match status" value="1"/>
</dbReference>
<dbReference type="InterPro" id="IPR006102">
    <property type="entry name" value="Ig-like_GH2"/>
</dbReference>
<dbReference type="SUPFAM" id="SSF49303">
    <property type="entry name" value="beta-Galactosidase/glucuronidase domain"/>
    <property type="match status" value="1"/>
</dbReference>
<dbReference type="PANTHER" id="PTHR42732:SF1">
    <property type="entry name" value="BETA-MANNOSIDASE"/>
    <property type="match status" value="1"/>
</dbReference>
<dbReference type="Gene3D" id="2.60.120.260">
    <property type="entry name" value="Galactose-binding domain-like"/>
    <property type="match status" value="1"/>
</dbReference>
<dbReference type="PANTHER" id="PTHR42732">
    <property type="entry name" value="BETA-GALACTOSIDASE"/>
    <property type="match status" value="1"/>
</dbReference>
<dbReference type="InterPro" id="IPR008979">
    <property type="entry name" value="Galactose-bd-like_sf"/>
</dbReference>
<evidence type="ECO:0000313" key="9">
    <source>
        <dbReference type="Proteomes" id="UP000198582"/>
    </source>
</evidence>
<dbReference type="Gene3D" id="2.60.40.10">
    <property type="entry name" value="Immunoglobulins"/>
    <property type="match status" value="2"/>
</dbReference>
<organism evidence="8 9">
    <name type="scientific">Amycolatopsis saalfeldensis</name>
    <dbReference type="NCBI Taxonomy" id="394193"/>
    <lineage>
        <taxon>Bacteria</taxon>
        <taxon>Bacillati</taxon>
        <taxon>Actinomycetota</taxon>
        <taxon>Actinomycetes</taxon>
        <taxon>Pseudonocardiales</taxon>
        <taxon>Pseudonocardiaceae</taxon>
        <taxon>Amycolatopsis</taxon>
    </lineage>
</organism>
<evidence type="ECO:0000259" key="6">
    <source>
        <dbReference type="Pfam" id="PF02836"/>
    </source>
</evidence>
<protein>
    <submittedName>
        <fullName evidence="8">Beta-galactosidase</fullName>
    </submittedName>
</protein>
<evidence type="ECO:0000313" key="8">
    <source>
        <dbReference type="EMBL" id="SEO50037.1"/>
    </source>
</evidence>